<evidence type="ECO:0000313" key="2">
    <source>
        <dbReference type="Proteomes" id="UP000000810"/>
    </source>
</evidence>
<gene>
    <name evidence="1" type="ORF">PAB1403</name>
</gene>
<keyword evidence="2" id="KW-1185">Reference proteome</keyword>
<dbReference type="STRING" id="272844.PAB1403"/>
<dbReference type="EMBL" id="AJ248287">
    <property type="protein sequence ID" value="CAB50370.1"/>
    <property type="molecule type" value="Genomic_DNA"/>
</dbReference>
<dbReference type="InterPro" id="IPR043519">
    <property type="entry name" value="NT_sf"/>
</dbReference>
<dbReference type="eggNOG" id="arCOG01202">
    <property type="taxonomic scope" value="Archaea"/>
</dbReference>
<dbReference type="Gene3D" id="3.30.460.10">
    <property type="entry name" value="Beta Polymerase, domain 2"/>
    <property type="match status" value="1"/>
</dbReference>
<name>Q9UYP2_PYRAB</name>
<proteinExistence type="predicted"/>
<accession>Q9UYP2</accession>
<sequence>MVMAMGIEDAKKALVEKIKEFYGDNLVSIVFYGAHLRKSFDEIDVLVIIDRPYDPVKINRIADFIENIKEPIERDYGYAISFELYTREEAENFHSSYLDVAVSYEVAYDRNNYFASLLKEMLNPKRAIEHVKYLSTIEYIREE</sequence>
<dbReference type="SUPFAM" id="SSF81301">
    <property type="entry name" value="Nucleotidyltransferase"/>
    <property type="match status" value="1"/>
</dbReference>
<protein>
    <submittedName>
        <fullName evidence="1">Nucleotidyltransferase, putative</fullName>
    </submittedName>
</protein>
<dbReference type="PATRIC" id="fig|272844.11.peg.1560"/>
<evidence type="ECO:0000313" key="1">
    <source>
        <dbReference type="EMBL" id="CAB50370.1"/>
    </source>
</evidence>
<reference evidence="1 2" key="1">
    <citation type="journal article" date="2003" name="Mol. Microbiol.">
        <title>An integrated analysis of the genome of the hyperthermophilic archaeon Pyrococcus abyssi.</title>
        <authorList>
            <person name="Cohen G."/>
            <person name="Barbe V."/>
            <person name="Flament D."/>
            <person name="Galperin M."/>
            <person name="Heilig R."/>
            <person name="Ripp R."/>
            <person name="Lecompte O."/>
            <person name="Prieur D."/>
            <person name="Poch O."/>
            <person name="Quellerou J."/>
            <person name="Thierry J.C."/>
            <person name="Van der Oost J."/>
            <person name="Weissenbach J."/>
            <person name="Zivanovic Y."/>
            <person name="Forterre P."/>
        </authorList>
    </citation>
    <scope>NUCLEOTIDE SEQUENCE [LARGE SCALE GENOMIC DNA]</scope>
    <source>
        <strain evidence="2">GE5 / Orsay</strain>
    </source>
</reference>
<dbReference type="HOGENOM" id="CLU_131320_1_0_2"/>
<dbReference type="Proteomes" id="UP000000810">
    <property type="component" value="Chromosome"/>
</dbReference>
<dbReference type="KEGG" id="pab:PAB1403"/>
<organism evidence="1 2">
    <name type="scientific">Pyrococcus abyssi (strain GE5 / Orsay)</name>
    <dbReference type="NCBI Taxonomy" id="272844"/>
    <lineage>
        <taxon>Archaea</taxon>
        <taxon>Methanobacteriati</taxon>
        <taxon>Methanobacteriota</taxon>
        <taxon>Thermococci</taxon>
        <taxon>Thermococcales</taxon>
        <taxon>Thermococcaceae</taxon>
        <taxon>Pyrococcus</taxon>
    </lineage>
</organism>
<dbReference type="PIR" id="E75059">
    <property type="entry name" value="E75059"/>
</dbReference>
<dbReference type="AlphaFoldDB" id="Q9UYP2"/>
<dbReference type="PhylomeDB" id="Q9UYP2"/>